<dbReference type="PATRIC" id="fig|748449.3.peg.1055"/>
<organism evidence="8 9">
    <name type="scientific">Halobacteroides halobius (strain ATCC 35273 / DSM 5150 / MD-1)</name>
    <dbReference type="NCBI Taxonomy" id="748449"/>
    <lineage>
        <taxon>Bacteria</taxon>
        <taxon>Bacillati</taxon>
        <taxon>Bacillota</taxon>
        <taxon>Clostridia</taxon>
        <taxon>Halanaerobiales</taxon>
        <taxon>Halobacteroidaceae</taxon>
        <taxon>Halobacteroides</taxon>
    </lineage>
</organism>
<name>L0KAC0_HALHC</name>
<dbReference type="KEGG" id="hhl:Halha_1099"/>
<dbReference type="InterPro" id="IPR029063">
    <property type="entry name" value="SAM-dependent_MTases_sf"/>
</dbReference>
<dbReference type="PROSITE" id="PS00092">
    <property type="entry name" value="N6_MTASE"/>
    <property type="match status" value="1"/>
</dbReference>
<dbReference type="STRING" id="748449.Halha_1099"/>
<dbReference type="PANTHER" id="PTHR33841">
    <property type="entry name" value="DNA METHYLTRANSFERASE YEEA-RELATED"/>
    <property type="match status" value="1"/>
</dbReference>
<evidence type="ECO:0000256" key="5">
    <source>
        <dbReference type="ARBA" id="ARBA00047942"/>
    </source>
</evidence>
<evidence type="ECO:0000256" key="2">
    <source>
        <dbReference type="ARBA" id="ARBA00022603"/>
    </source>
</evidence>
<evidence type="ECO:0000256" key="1">
    <source>
        <dbReference type="ARBA" id="ARBA00011900"/>
    </source>
</evidence>
<dbReference type="Gene3D" id="3.40.50.150">
    <property type="entry name" value="Vaccinia Virus protein VP39"/>
    <property type="match status" value="1"/>
</dbReference>
<keyword evidence="3 8" id="KW-0808">Transferase</keyword>
<protein>
    <recommendedName>
        <fullName evidence="1">site-specific DNA-methyltransferase (adenine-specific)</fullName>
        <ecNumber evidence="1">2.1.1.72</ecNumber>
    </recommendedName>
</protein>
<sequence length="1155" mass="135358">MDKTAIKNFAVQARNKLIEQVAHKAYQVGITENEIKEASASSSDALTIGERHLNQKEVEQRNELIAEIEEKDYQQVIEEVAYTWFNRFVALRYMEVNDYLPTGVRVLSSVKGAKADPDIMREALNVDLDIDREEVYQYQDDNDPDGLYKYLLIQQCNELHQIMPFIFEEINDYTELLLPDNLLAEGSVIDDLVTEIEEEDWLEGVEIIGWLYQFYISEKKDEVFASKSKISKEEIPAATQLFTPKWIVKYMVENSLGRYWLESNPNEDLQEEWEYYLEEAEQEPEVKEELEEIRDRDVRPEEIKVLDPACGSGHILVYAFDVLYEIYQSVGYMRSDIPKLILENNLYGLDIDDRAAQLAYFAVMMKAREKNRRIFRDPVELNICAIQESNTIDKAERKMIEQSGAENISYLIDVFEDAKDYGSILDIEFIDDQVIEEELEMLKDKLGLSYTKIKDKLQSLIKQAQIMGQQYEVVVTNPPYMGNRNINSKLKKYLKKHFKNSKKDLFAVFMEKCISFTKSNGFSAMITMHSWMFLKSFRNLRNKLLKNITIESMVHLGPKAFEEIGGEVVQTVSFIFRNINKRKYNGKYIRLIKYNTASKKHQEYFNKGNKYISKMSDFDKIPDFPIAYWISNCIIEIFESGIPLSELGKPREGIHTGDTKQFVKCWSEIDINKFSLSENSYETIKENNVKWIPYNKGGSFRKWYGNNEMAICFDEESRTRMSKLKSHVRPSEDLYFKKGITWSLISTSNFGVRCFKDGMLFDVSSHSFFCEESMYLFFAGLLNTNIVNNLLNILNPTLNFSSGVIGKIPVIKDYTQGQFKNINNLVEKNIKISKADWDSFETSWDFKRHPLLKHKNDTTKIEEAFNNWQEVAEDRFYQLKENEEKLNEIFIDIYGLEDELDPEVAEEDITVRKADKERDIKSFVSYAVGCMLGRYSLDEEGLAYAGGEFDESKYQTFKPNQAGIIPICKDEYFDDDIVTRFIEFLKVTFGEEHLEENLEFIADALPGRRKNPRDRIRRYFLTKSRFYKDHTRKYNKRPIYWLFQSDSRGKAFNALMYMHRYDKGTVSKIRVDYLHELQKKMEAEKLRLERTVESDVSSREKGKAKKRISKLEKDLEELTEYDKELNHIANQQIEIDLDDGVKENYPKFSDILANM</sequence>
<dbReference type="GO" id="GO:0003676">
    <property type="term" value="F:nucleic acid binding"/>
    <property type="evidence" value="ECO:0007669"/>
    <property type="project" value="InterPro"/>
</dbReference>
<dbReference type="EMBL" id="CP003359">
    <property type="protein sequence ID" value="AGB41053.1"/>
    <property type="molecule type" value="Genomic_DNA"/>
</dbReference>
<comment type="catalytic activity">
    <reaction evidence="5">
        <text>a 2'-deoxyadenosine in DNA + S-adenosyl-L-methionine = an N(6)-methyl-2'-deoxyadenosine in DNA + S-adenosyl-L-homocysteine + H(+)</text>
        <dbReference type="Rhea" id="RHEA:15197"/>
        <dbReference type="Rhea" id="RHEA-COMP:12418"/>
        <dbReference type="Rhea" id="RHEA-COMP:12419"/>
        <dbReference type="ChEBI" id="CHEBI:15378"/>
        <dbReference type="ChEBI" id="CHEBI:57856"/>
        <dbReference type="ChEBI" id="CHEBI:59789"/>
        <dbReference type="ChEBI" id="CHEBI:90615"/>
        <dbReference type="ChEBI" id="CHEBI:90616"/>
        <dbReference type="EC" id="2.1.1.72"/>
    </reaction>
</comment>
<dbReference type="NCBIfam" id="NF033452">
    <property type="entry name" value="BREX_1_MTaseX"/>
    <property type="match status" value="1"/>
</dbReference>
<dbReference type="GO" id="GO:0009007">
    <property type="term" value="F:site-specific DNA-methyltransferase (adenine-specific) activity"/>
    <property type="evidence" value="ECO:0007669"/>
    <property type="project" value="UniProtKB-EC"/>
</dbReference>
<dbReference type="InterPro" id="IPR050953">
    <property type="entry name" value="N4_N6_ade-DNA_methylase"/>
</dbReference>
<dbReference type="OrthoDB" id="32195at2"/>
<dbReference type="InterPro" id="IPR011639">
    <property type="entry name" value="MethylTrfase_TaqI-like_dom"/>
</dbReference>
<keyword evidence="6" id="KW-0175">Coiled coil</keyword>
<proteinExistence type="predicted"/>
<dbReference type="Pfam" id="PF07669">
    <property type="entry name" value="Eco57I"/>
    <property type="match status" value="1"/>
</dbReference>
<gene>
    <name evidence="8" type="ordered locus">Halha_1099</name>
</gene>
<evidence type="ECO:0000313" key="9">
    <source>
        <dbReference type="Proteomes" id="UP000010880"/>
    </source>
</evidence>
<dbReference type="PANTHER" id="PTHR33841:SF1">
    <property type="entry name" value="DNA METHYLTRANSFERASE A"/>
    <property type="match status" value="1"/>
</dbReference>
<dbReference type="GO" id="GO:0032259">
    <property type="term" value="P:methylation"/>
    <property type="evidence" value="ECO:0007669"/>
    <property type="project" value="UniProtKB-KW"/>
</dbReference>
<dbReference type="HOGENOM" id="CLU_007510_1_0_9"/>
<dbReference type="InterPro" id="IPR047939">
    <property type="entry name" value="BREX_1_PglX"/>
</dbReference>
<keyword evidence="4" id="KW-0949">S-adenosyl-L-methionine</keyword>
<dbReference type="eggNOG" id="COG0827">
    <property type="taxonomic scope" value="Bacteria"/>
</dbReference>
<accession>L0KAC0</accession>
<reference evidence="9" key="1">
    <citation type="submission" date="2012-02" db="EMBL/GenBank/DDBJ databases">
        <title>The complete genome of Halobacteroides halobius DSM 5150.</title>
        <authorList>
            <person name="Lucas S."/>
            <person name="Copeland A."/>
            <person name="Lapidus A."/>
            <person name="Glavina del Rio T."/>
            <person name="Dalin E."/>
            <person name="Tice H."/>
            <person name="Bruce D."/>
            <person name="Goodwin L."/>
            <person name="Pitluck S."/>
            <person name="Peters L."/>
            <person name="Mikhailova N."/>
            <person name="Gu W."/>
            <person name="Kyrpides N."/>
            <person name="Mavromatis K."/>
            <person name="Ivanova N."/>
            <person name="Brettin T."/>
            <person name="Detter J.C."/>
            <person name="Han C."/>
            <person name="Larimer F."/>
            <person name="Land M."/>
            <person name="Hauser L."/>
            <person name="Markowitz V."/>
            <person name="Cheng J.-F."/>
            <person name="Hugenholtz P."/>
            <person name="Woyke T."/>
            <person name="Wu D."/>
            <person name="Tindall B."/>
            <person name="Pomrenke H."/>
            <person name="Brambilla E."/>
            <person name="Klenk H.-P."/>
            <person name="Eisen J.A."/>
        </authorList>
    </citation>
    <scope>NUCLEOTIDE SEQUENCE [LARGE SCALE GENOMIC DNA]</scope>
    <source>
        <strain evidence="9">ATCC 35273 / DSM 5150 / MD-1</strain>
    </source>
</reference>
<dbReference type="InterPro" id="IPR002052">
    <property type="entry name" value="DNA_methylase_N6_adenine_CS"/>
</dbReference>
<evidence type="ECO:0000259" key="7">
    <source>
        <dbReference type="Pfam" id="PF07669"/>
    </source>
</evidence>
<dbReference type="GO" id="GO:0006304">
    <property type="term" value="P:DNA modification"/>
    <property type="evidence" value="ECO:0007669"/>
    <property type="project" value="InterPro"/>
</dbReference>
<dbReference type="SUPFAM" id="SSF53335">
    <property type="entry name" value="S-adenosyl-L-methionine-dependent methyltransferases"/>
    <property type="match status" value="1"/>
</dbReference>
<dbReference type="PRINTS" id="PR00507">
    <property type="entry name" value="N12N6MTFRASE"/>
</dbReference>
<dbReference type="REBASE" id="58797">
    <property type="entry name" value="Hha5150ORF1099P"/>
</dbReference>
<evidence type="ECO:0000256" key="4">
    <source>
        <dbReference type="ARBA" id="ARBA00022691"/>
    </source>
</evidence>
<dbReference type="EC" id="2.1.1.72" evidence="1"/>
<evidence type="ECO:0000256" key="3">
    <source>
        <dbReference type="ARBA" id="ARBA00022679"/>
    </source>
</evidence>
<dbReference type="RefSeq" id="WP_015326778.1">
    <property type="nucleotide sequence ID" value="NC_019978.1"/>
</dbReference>
<feature type="coiled-coil region" evidence="6">
    <location>
        <begin position="1074"/>
        <end position="1131"/>
    </location>
</feature>
<keyword evidence="2 8" id="KW-0489">Methyltransferase</keyword>
<evidence type="ECO:0000313" key="8">
    <source>
        <dbReference type="EMBL" id="AGB41053.1"/>
    </source>
</evidence>
<evidence type="ECO:0000256" key="6">
    <source>
        <dbReference type="SAM" id="Coils"/>
    </source>
</evidence>
<keyword evidence="9" id="KW-1185">Reference proteome</keyword>
<dbReference type="eggNOG" id="COG1002">
    <property type="taxonomic scope" value="Bacteria"/>
</dbReference>
<dbReference type="Proteomes" id="UP000010880">
    <property type="component" value="Chromosome"/>
</dbReference>
<feature type="domain" description="Type II methyltransferase M.TaqI-like" evidence="7">
    <location>
        <begin position="344"/>
        <end position="558"/>
    </location>
</feature>
<dbReference type="AlphaFoldDB" id="L0KAC0"/>